<reference evidence="7" key="2">
    <citation type="submission" date="2020-02" db="EMBL/GenBank/DDBJ databases">
        <title>Using affinity propagation clustering for identifying bacterial clades and subclades with whole-genome sequences of Francisella tularensis.</title>
        <authorList>
            <person name="Homeier-Bachmann T."/>
            <person name="Abdel-Glil M.Y."/>
            <person name="Hackbart A."/>
            <person name="Hotzel H."/>
            <person name="Tomaso H."/>
        </authorList>
    </citation>
    <scope>NUCLEOTIDE SEQUENCE</scope>
    <source>
        <strain evidence="7">15T0085</strain>
        <strain evidence="6">17T1429</strain>
    </source>
</reference>
<comment type="similarity">
    <text evidence="1 5">Belongs to the DNA glycosylase MPG family.</text>
</comment>
<dbReference type="OMA" id="VEAYHHT"/>
<dbReference type="EMBL" id="JAAGKH010000001">
    <property type="protein sequence ID" value="NDR88171.1"/>
    <property type="molecule type" value="Genomic_DNA"/>
</dbReference>
<dbReference type="SMR" id="A0A0B3VYK5"/>
<dbReference type="KEGG" id="ftz:CH68_1009"/>
<keyword evidence="2 5" id="KW-0227">DNA damage</keyword>
<dbReference type="CDD" id="cd00540">
    <property type="entry name" value="AAG"/>
    <property type="match status" value="1"/>
</dbReference>
<dbReference type="InterPro" id="IPR003180">
    <property type="entry name" value="MPG"/>
</dbReference>
<dbReference type="KEGG" id="ftc:DA46_1866"/>
<dbReference type="GO" id="GO:0006284">
    <property type="term" value="P:base-excision repair"/>
    <property type="evidence" value="ECO:0007669"/>
    <property type="project" value="InterPro"/>
</dbReference>
<gene>
    <name evidence="7" type="ORF">FWI86_00325</name>
    <name evidence="6" type="ORF">FWJ04_00100</name>
</gene>
<keyword evidence="4 5" id="KW-0234">DNA repair</keyword>
<protein>
    <recommendedName>
        <fullName evidence="5">Putative 3-methyladenine DNA glycosylase</fullName>
        <ecNumber evidence="5">3.2.2.-</ecNumber>
    </recommendedName>
</protein>
<dbReference type="InterPro" id="IPR011034">
    <property type="entry name" value="Formyl_transferase-like_C_sf"/>
</dbReference>
<dbReference type="KEGG" id="ftv:CH67_1277"/>
<evidence type="ECO:0000256" key="1">
    <source>
        <dbReference type="ARBA" id="ARBA00009232"/>
    </source>
</evidence>
<accession>A0A0B3VYK5</accession>
<dbReference type="EC" id="3.2.2.-" evidence="5"/>
<reference evidence="7" key="1">
    <citation type="submission" date="2019-08" db="EMBL/GenBank/DDBJ databases">
        <authorList>
            <person name="Busch A."/>
        </authorList>
    </citation>
    <scope>NUCLEOTIDE SEQUENCE</scope>
    <source>
        <strain evidence="7">15T0085</strain>
        <strain evidence="6">17T1429</strain>
    </source>
</reference>
<dbReference type="GO" id="GO:0003905">
    <property type="term" value="F:alkylbase DNA N-glycosylase activity"/>
    <property type="evidence" value="ECO:0007669"/>
    <property type="project" value="InterPro"/>
</dbReference>
<dbReference type="NCBIfam" id="TIGR00567">
    <property type="entry name" value="3mg"/>
    <property type="match status" value="1"/>
</dbReference>
<keyword evidence="3 5" id="KW-0378">Hydrolase</keyword>
<dbReference type="eggNOG" id="COG2094">
    <property type="taxonomic scope" value="Bacteria"/>
</dbReference>
<proteinExistence type="inferred from homology"/>
<dbReference type="HAMAP" id="MF_00527">
    <property type="entry name" value="3MGH"/>
    <property type="match status" value="1"/>
</dbReference>
<dbReference type="InterPro" id="IPR036995">
    <property type="entry name" value="MPG_sf"/>
</dbReference>
<dbReference type="SUPFAM" id="SSF50486">
    <property type="entry name" value="FMT C-terminal domain-like"/>
    <property type="match status" value="1"/>
</dbReference>
<dbReference type="HOGENOM" id="CLU_060471_0_2_6"/>
<evidence type="ECO:0000313" key="7">
    <source>
        <dbReference type="EMBL" id="NDS67619.1"/>
    </source>
</evidence>
<dbReference type="RefSeq" id="WP_003018833.1">
    <property type="nucleotide sequence ID" value="NZ_AP023459.1"/>
</dbReference>
<organism evidence="7">
    <name type="scientific">Francisella tularensis subsp. holarctica</name>
    <dbReference type="NCBI Taxonomy" id="119857"/>
    <lineage>
        <taxon>Bacteria</taxon>
        <taxon>Pseudomonadati</taxon>
        <taxon>Pseudomonadota</taxon>
        <taxon>Gammaproteobacteria</taxon>
        <taxon>Thiotrichales</taxon>
        <taxon>Francisellaceae</taxon>
        <taxon>Francisella</taxon>
    </lineage>
</organism>
<dbReference type="FunFam" id="3.10.300.10:FF:000001">
    <property type="entry name" value="Putative 3-methyladenine DNA glycosylase"/>
    <property type="match status" value="1"/>
</dbReference>
<dbReference type="EMBL" id="JAAGJP010000001">
    <property type="protein sequence ID" value="NDS67619.1"/>
    <property type="molecule type" value="Genomic_DNA"/>
</dbReference>
<evidence type="ECO:0000313" key="6">
    <source>
        <dbReference type="EMBL" id="NDR88171.1"/>
    </source>
</evidence>
<dbReference type="Gene3D" id="3.10.300.10">
    <property type="entry name" value="Methylpurine-DNA glycosylase (MPG)"/>
    <property type="match status" value="1"/>
</dbReference>
<sequence>MNNLEAILRLKTIDAAKKLLGHFLVSKYNNKILIGKIVETEAYLYNDPACHSYSNRTKRNSMMYAQAGTSYVYFTYGMHYCFNVVTADVGIGEAILIRALEPIAGIEQMQLNRSKTKLIDLCSGPAKLTQALNINLKDNGINLLDKDSSILLRYNNDLINEIDIVQTQRIGISKAKDMPYRFYIKDNIFVSKK</sequence>
<comment type="caution">
    <text evidence="7">The sequence shown here is derived from an EMBL/GenBank/DDBJ whole genome shotgun (WGS) entry which is preliminary data.</text>
</comment>
<evidence type="ECO:0000256" key="2">
    <source>
        <dbReference type="ARBA" id="ARBA00022763"/>
    </source>
</evidence>
<evidence type="ECO:0000256" key="5">
    <source>
        <dbReference type="HAMAP-Rule" id="MF_00527"/>
    </source>
</evidence>
<dbReference type="GO" id="GO:0003677">
    <property type="term" value="F:DNA binding"/>
    <property type="evidence" value="ECO:0007669"/>
    <property type="project" value="InterPro"/>
</dbReference>
<dbReference type="NCBIfam" id="NF002003">
    <property type="entry name" value="PRK00802.1-3"/>
    <property type="match status" value="1"/>
</dbReference>
<dbReference type="PANTHER" id="PTHR10429:SF0">
    <property type="entry name" value="DNA-3-METHYLADENINE GLYCOSYLASE"/>
    <property type="match status" value="1"/>
</dbReference>
<evidence type="ECO:0000256" key="3">
    <source>
        <dbReference type="ARBA" id="ARBA00022801"/>
    </source>
</evidence>
<dbReference type="Pfam" id="PF02245">
    <property type="entry name" value="Pur_DNA_glyco"/>
    <property type="match status" value="1"/>
</dbReference>
<name>A0A0B3VYK5_FRATU</name>
<dbReference type="AlphaFoldDB" id="A0A0B3VYK5"/>
<keyword evidence="7" id="KW-0326">Glycosidase</keyword>
<dbReference type="PANTHER" id="PTHR10429">
    <property type="entry name" value="DNA-3-METHYLADENINE GLYCOSYLASE"/>
    <property type="match status" value="1"/>
</dbReference>
<evidence type="ECO:0000256" key="4">
    <source>
        <dbReference type="ARBA" id="ARBA00023204"/>
    </source>
</evidence>